<keyword evidence="5" id="KW-0732">Signal</keyword>
<dbReference type="EMBL" id="FMWJ01000008">
    <property type="protein sequence ID" value="SCZ64450.1"/>
    <property type="molecule type" value="Genomic_DNA"/>
</dbReference>
<gene>
    <name evidence="7" type="ORF">SAMN02982990_02219</name>
</gene>
<evidence type="ECO:0000256" key="3">
    <source>
        <dbReference type="ARBA" id="ARBA00022448"/>
    </source>
</evidence>
<sequence length="302" mass="33577">MSALIHVMFIVLLFFTSLPRAIAVTVQDEQGSFTLNTIPQRVVVLELSFADALAAINISPVGIADDNDPQRILTDVRQRIKPWQSTGTRAQPSLEAISALKPDLIIADSQRHAGIYRALKGIAPVLLLKSRNETYAENLQSAAIIGKVMGKDDEMQKRLAEHHKRMKGYASQLPQSVSVIFGTSREQQFNLHSSDTYTGSVLTALGLKVPTPVNHAAMASLSLEQLLALNPDWLIVAHYRQESIVKRWQQDTLWQMMTAQQKHQIAAVDSNIWARMRGIFAAERIGSDAVKIFHHQPVNETS</sequence>
<comment type="subcellular location">
    <subcellularLocation>
        <location evidence="1">Cell envelope</location>
    </subcellularLocation>
</comment>
<dbReference type="GeneID" id="45658108"/>
<dbReference type="PROSITE" id="PS50983">
    <property type="entry name" value="FE_B12_PBP"/>
    <property type="match status" value="1"/>
</dbReference>
<accession>A0A1G5QSD8</accession>
<dbReference type="Gene3D" id="3.40.50.1980">
    <property type="entry name" value="Nitrogenase molybdenum iron protein domain"/>
    <property type="match status" value="2"/>
</dbReference>
<dbReference type="PANTHER" id="PTHR30532">
    <property type="entry name" value="IRON III DICITRATE-BINDING PERIPLASMIC PROTEIN"/>
    <property type="match status" value="1"/>
</dbReference>
<keyword evidence="4" id="KW-0408">Iron</keyword>
<proteinExistence type="inferred from homology"/>
<evidence type="ECO:0000256" key="5">
    <source>
        <dbReference type="ARBA" id="ARBA00022729"/>
    </source>
</evidence>
<dbReference type="SUPFAM" id="SSF53807">
    <property type="entry name" value="Helical backbone' metal receptor"/>
    <property type="match status" value="1"/>
</dbReference>
<dbReference type="Proteomes" id="UP000183223">
    <property type="component" value="Unassembled WGS sequence"/>
</dbReference>
<keyword evidence="4" id="KW-0410">Iron transport</keyword>
<evidence type="ECO:0000256" key="1">
    <source>
        <dbReference type="ARBA" id="ARBA00004196"/>
    </source>
</evidence>
<dbReference type="GO" id="GO:0030288">
    <property type="term" value="C:outer membrane-bounded periplasmic space"/>
    <property type="evidence" value="ECO:0007669"/>
    <property type="project" value="TreeGrafter"/>
</dbReference>
<dbReference type="Pfam" id="PF01497">
    <property type="entry name" value="Peripla_BP_2"/>
    <property type="match status" value="1"/>
</dbReference>
<name>A0A1G5QSD8_PHOLU</name>
<dbReference type="STRING" id="29488.KS18_11835"/>
<dbReference type="NCBIfam" id="NF008501">
    <property type="entry name" value="PRK11411.1"/>
    <property type="match status" value="1"/>
</dbReference>
<evidence type="ECO:0000256" key="4">
    <source>
        <dbReference type="ARBA" id="ARBA00022496"/>
    </source>
</evidence>
<dbReference type="OrthoDB" id="9793175at2"/>
<protein>
    <submittedName>
        <fullName evidence="7">Iron complex transport system substrate-binding protein</fullName>
    </submittedName>
</protein>
<evidence type="ECO:0000256" key="2">
    <source>
        <dbReference type="ARBA" id="ARBA00008814"/>
    </source>
</evidence>
<dbReference type="CDD" id="cd01146">
    <property type="entry name" value="FhuD"/>
    <property type="match status" value="1"/>
</dbReference>
<keyword evidence="3" id="KW-0813">Transport</keyword>
<feature type="domain" description="Fe/B12 periplasmic-binding" evidence="6">
    <location>
        <begin position="41"/>
        <end position="297"/>
    </location>
</feature>
<keyword evidence="4" id="KW-0406">Ion transport</keyword>
<comment type="similarity">
    <text evidence="2">Belongs to the bacterial solute-binding protein 8 family.</text>
</comment>
<dbReference type="AlphaFoldDB" id="A0A1G5QSD8"/>
<dbReference type="PANTHER" id="PTHR30532:SF29">
    <property type="entry name" value="FE(3+) DICITRATE-BINDING PERIPLASMIC PROTEIN"/>
    <property type="match status" value="1"/>
</dbReference>
<evidence type="ECO:0000259" key="6">
    <source>
        <dbReference type="PROSITE" id="PS50983"/>
    </source>
</evidence>
<dbReference type="GO" id="GO:1901678">
    <property type="term" value="P:iron coordination entity transport"/>
    <property type="evidence" value="ECO:0007669"/>
    <property type="project" value="UniProtKB-ARBA"/>
</dbReference>
<evidence type="ECO:0000313" key="7">
    <source>
        <dbReference type="EMBL" id="SCZ64450.1"/>
    </source>
</evidence>
<evidence type="ECO:0000313" key="8">
    <source>
        <dbReference type="Proteomes" id="UP000183223"/>
    </source>
</evidence>
<dbReference type="InterPro" id="IPR002491">
    <property type="entry name" value="ABC_transptr_periplasmic_BD"/>
</dbReference>
<dbReference type="RefSeq" id="WP_049585155.1">
    <property type="nucleotide sequence ID" value="NZ_CAWQXX010000056.1"/>
</dbReference>
<organism evidence="7 8">
    <name type="scientific">Photorhabdus luminescens</name>
    <name type="common">Xenorhabdus luminescens</name>
    <dbReference type="NCBI Taxonomy" id="29488"/>
    <lineage>
        <taxon>Bacteria</taxon>
        <taxon>Pseudomonadati</taxon>
        <taxon>Pseudomonadota</taxon>
        <taxon>Gammaproteobacteria</taxon>
        <taxon>Enterobacterales</taxon>
        <taxon>Morganellaceae</taxon>
        <taxon>Photorhabdus</taxon>
    </lineage>
</organism>
<reference evidence="8" key="1">
    <citation type="submission" date="2016-10" db="EMBL/GenBank/DDBJ databases">
        <authorList>
            <person name="Varghese N."/>
            <person name="Submissions S."/>
        </authorList>
    </citation>
    <scope>NUCLEOTIDE SEQUENCE [LARGE SCALE GENOMIC DNA]</scope>
    <source>
        <strain evidence="8">ATCC 29999</strain>
    </source>
</reference>
<dbReference type="InterPro" id="IPR051313">
    <property type="entry name" value="Bact_iron-sidero_bind"/>
</dbReference>
<keyword evidence="8" id="KW-1185">Reference proteome</keyword>